<feature type="signal peptide" evidence="7">
    <location>
        <begin position="1"/>
        <end position="20"/>
    </location>
</feature>
<evidence type="ECO:0000256" key="7">
    <source>
        <dbReference type="SAM" id="SignalP"/>
    </source>
</evidence>
<organism evidence="9 10">
    <name type="scientific">Anisodus acutangulus</name>
    <dbReference type="NCBI Taxonomy" id="402998"/>
    <lineage>
        <taxon>Eukaryota</taxon>
        <taxon>Viridiplantae</taxon>
        <taxon>Streptophyta</taxon>
        <taxon>Embryophyta</taxon>
        <taxon>Tracheophyta</taxon>
        <taxon>Spermatophyta</taxon>
        <taxon>Magnoliopsida</taxon>
        <taxon>eudicotyledons</taxon>
        <taxon>Gunneridae</taxon>
        <taxon>Pentapetalae</taxon>
        <taxon>asterids</taxon>
        <taxon>lamiids</taxon>
        <taxon>Solanales</taxon>
        <taxon>Solanaceae</taxon>
        <taxon>Solanoideae</taxon>
        <taxon>Hyoscyameae</taxon>
        <taxon>Anisodus</taxon>
    </lineage>
</organism>
<evidence type="ECO:0000256" key="1">
    <source>
        <dbReference type="ARBA" id="ARBA00004123"/>
    </source>
</evidence>
<dbReference type="Gene3D" id="2.170.150.80">
    <property type="entry name" value="NAC domain"/>
    <property type="match status" value="1"/>
</dbReference>
<dbReference type="InterPro" id="IPR036093">
    <property type="entry name" value="NAC_dom_sf"/>
</dbReference>
<evidence type="ECO:0000256" key="5">
    <source>
        <dbReference type="ARBA" id="ARBA00023242"/>
    </source>
</evidence>
<dbReference type="GO" id="GO:0006355">
    <property type="term" value="P:regulation of DNA-templated transcription"/>
    <property type="evidence" value="ECO:0007669"/>
    <property type="project" value="InterPro"/>
</dbReference>
<evidence type="ECO:0000259" key="8">
    <source>
        <dbReference type="PROSITE" id="PS51005"/>
    </source>
</evidence>
<dbReference type="Pfam" id="PF02365">
    <property type="entry name" value="NAM"/>
    <property type="match status" value="1"/>
</dbReference>
<dbReference type="PANTHER" id="PTHR31989">
    <property type="entry name" value="NAC DOMAIN-CONTAINING PROTEIN 82-RELATED"/>
    <property type="match status" value="1"/>
</dbReference>
<dbReference type="AlphaFoldDB" id="A0A9Q1RLS9"/>
<keyword evidence="2" id="KW-0805">Transcription regulation</keyword>
<evidence type="ECO:0000313" key="10">
    <source>
        <dbReference type="Proteomes" id="UP001152561"/>
    </source>
</evidence>
<feature type="domain" description="NAC" evidence="8">
    <location>
        <begin position="49"/>
        <end position="198"/>
    </location>
</feature>
<feature type="compositionally biased region" description="Polar residues" evidence="6">
    <location>
        <begin position="272"/>
        <end position="299"/>
    </location>
</feature>
<comment type="subcellular location">
    <subcellularLocation>
        <location evidence="1">Nucleus</location>
    </subcellularLocation>
</comment>
<dbReference type="InterPro" id="IPR003441">
    <property type="entry name" value="NAC-dom"/>
</dbReference>
<dbReference type="OrthoDB" id="1270084at2759"/>
<keyword evidence="3" id="KW-0238">DNA-binding</keyword>
<keyword evidence="10" id="KW-1185">Reference proteome</keyword>
<sequence length="421" mass="47974">MKRCRYFLLLVIGVFQFCKGAKEEEKGTDTAGGMNENCMDIEVIPKQEVVVGDQLSYADEELIIHYLDKKIMDQRFPDHTIHEVDFFLYHPQQLSQMYDPCDAKEWYFLSPASKKYTEGGQCNSSNTDGYWEPCGTVSPIHKDDKLIGYRRTLNFIEGKHEKRTEWLTHEYRLDRIRDVRTGTTSDGMQWIFCKLFKSSDKFLAAEEKEATTNVGVSSTDHTIQGPKANDLIDDKGTGRSNGRSCPLPETDQGSTMPYSSSSSNFDKPVTYSLPQHDQGTIVPTQHGQRSTVTGGQKATNNVVRNKRRRRKRDSHPPPASDQDFMMPNAKSQRTRLPLTLPQNTSTGPVPKLPSVEGSPHGSHKKEDVAPRYDGWPLYTAERLPPFDGPFESLMEEELAFFDKLDPEYPQAYEIRKMPRND</sequence>
<keyword evidence="7" id="KW-0732">Signal</keyword>
<evidence type="ECO:0000256" key="3">
    <source>
        <dbReference type="ARBA" id="ARBA00023125"/>
    </source>
</evidence>
<gene>
    <name evidence="9" type="ORF">K7X08_031554</name>
</gene>
<keyword evidence="5" id="KW-0539">Nucleus</keyword>
<dbReference type="EMBL" id="JAJAGQ010000005">
    <property type="protein sequence ID" value="KAJ8563102.1"/>
    <property type="molecule type" value="Genomic_DNA"/>
</dbReference>
<dbReference type="GO" id="GO:0003677">
    <property type="term" value="F:DNA binding"/>
    <property type="evidence" value="ECO:0007669"/>
    <property type="project" value="UniProtKB-KW"/>
</dbReference>
<feature type="chain" id="PRO_5040269800" description="NAC domain-containing protein" evidence="7">
    <location>
        <begin position="21"/>
        <end position="421"/>
    </location>
</feature>
<evidence type="ECO:0000256" key="4">
    <source>
        <dbReference type="ARBA" id="ARBA00023163"/>
    </source>
</evidence>
<accession>A0A9Q1RLS9</accession>
<evidence type="ECO:0000313" key="9">
    <source>
        <dbReference type="EMBL" id="KAJ8563102.1"/>
    </source>
</evidence>
<proteinExistence type="predicted"/>
<feature type="compositionally biased region" description="Polar residues" evidence="6">
    <location>
        <begin position="211"/>
        <end position="222"/>
    </location>
</feature>
<evidence type="ECO:0000256" key="2">
    <source>
        <dbReference type="ARBA" id="ARBA00023015"/>
    </source>
</evidence>
<name>A0A9Q1RLS9_9SOLA</name>
<feature type="compositionally biased region" description="Polar residues" evidence="6">
    <location>
        <begin position="251"/>
        <end position="265"/>
    </location>
</feature>
<comment type="caution">
    <text evidence="9">The sequence shown here is derived from an EMBL/GenBank/DDBJ whole genome shotgun (WGS) entry which is preliminary data.</text>
</comment>
<reference evidence="10" key="1">
    <citation type="journal article" date="2023" name="Proc. Natl. Acad. Sci. U.S.A.">
        <title>Genomic and structural basis for evolution of tropane alkaloid biosynthesis.</title>
        <authorList>
            <person name="Wanga Y.-J."/>
            <person name="Taina T."/>
            <person name="Yua J.-Y."/>
            <person name="Lia J."/>
            <person name="Xua B."/>
            <person name="Chenc J."/>
            <person name="D'Auriad J.C."/>
            <person name="Huanga J.-P."/>
            <person name="Huanga S.-X."/>
        </authorList>
    </citation>
    <scope>NUCLEOTIDE SEQUENCE [LARGE SCALE GENOMIC DNA]</scope>
    <source>
        <strain evidence="10">cv. KIB-2019</strain>
    </source>
</reference>
<protein>
    <recommendedName>
        <fullName evidence="8">NAC domain-containing protein</fullName>
    </recommendedName>
</protein>
<dbReference type="Proteomes" id="UP001152561">
    <property type="component" value="Unassembled WGS sequence"/>
</dbReference>
<dbReference type="PROSITE" id="PS51005">
    <property type="entry name" value="NAC"/>
    <property type="match status" value="1"/>
</dbReference>
<feature type="compositionally biased region" description="Basic residues" evidence="6">
    <location>
        <begin position="304"/>
        <end position="313"/>
    </location>
</feature>
<evidence type="ECO:0000256" key="6">
    <source>
        <dbReference type="SAM" id="MobiDB-lite"/>
    </source>
</evidence>
<dbReference type="GO" id="GO:0005634">
    <property type="term" value="C:nucleus"/>
    <property type="evidence" value="ECO:0007669"/>
    <property type="project" value="UniProtKB-SubCell"/>
</dbReference>
<keyword evidence="4" id="KW-0804">Transcription</keyword>
<dbReference type="SUPFAM" id="SSF101941">
    <property type="entry name" value="NAC domain"/>
    <property type="match status" value="1"/>
</dbReference>
<feature type="region of interest" description="Disordered" evidence="6">
    <location>
        <begin position="210"/>
        <end position="370"/>
    </location>
</feature>